<evidence type="ECO:0000313" key="3">
    <source>
        <dbReference type="Proteomes" id="UP000552587"/>
    </source>
</evidence>
<sequence>MQQWILALALMAGPVAAADDLAAMNAASAAWDEYLALQKGHDPDTAGRVATSTFQHYAFLRDAALHASPEQLRRLPSTDRVTVYGLRARHDAGTLAGMDGEAVFRDCIESGLCTAMIDHAEITLRPLAVVTLVTPSLAVGEGSPPDGRQFDYGPSLVLEDGRWRVRVEGMALELSAVINGGAADADPGAVQHLVEHGLPEGEAAPLLAQLDIVPVSDTVAQRELNERWPDYGSYVRDRVGATRVKAEAGDPLAQWAYGSLLYTGESPELVPHDEAAGVAMMEASSNGGHVEASLGAAMALLRAENTRDLPPERIERALPHVRRAAEAGLPLAMGMYAQYYTDGAAGLPVDCAQADHWLQKAEDAGLEEARNNRAWLLATCSRADQRDPEAAMALAGFMVDRLATLNALELDTLAAVYAANGDFEQARRYQQDALDKLADDQVDERGGMQARLALYRDDHVFVDTEPDLRSTP</sequence>
<keyword evidence="3" id="KW-1185">Reference proteome</keyword>
<evidence type="ECO:0000313" key="2">
    <source>
        <dbReference type="EMBL" id="MBB1087184.1"/>
    </source>
</evidence>
<protein>
    <submittedName>
        <fullName evidence="2">Sel1 repeat family protein</fullName>
    </submittedName>
</protein>
<organism evidence="2 3">
    <name type="scientific">Marilutibacter penaei</name>
    <dbReference type="NCBI Taxonomy" id="2759900"/>
    <lineage>
        <taxon>Bacteria</taxon>
        <taxon>Pseudomonadati</taxon>
        <taxon>Pseudomonadota</taxon>
        <taxon>Gammaproteobacteria</taxon>
        <taxon>Lysobacterales</taxon>
        <taxon>Lysobacteraceae</taxon>
        <taxon>Marilutibacter</taxon>
    </lineage>
</organism>
<evidence type="ECO:0000256" key="1">
    <source>
        <dbReference type="SAM" id="SignalP"/>
    </source>
</evidence>
<dbReference type="InterPro" id="IPR011990">
    <property type="entry name" value="TPR-like_helical_dom_sf"/>
</dbReference>
<dbReference type="Proteomes" id="UP000552587">
    <property type="component" value="Unassembled WGS sequence"/>
</dbReference>
<gene>
    <name evidence="2" type="ORF">H4F99_01640</name>
</gene>
<proteinExistence type="predicted"/>
<feature type="chain" id="PRO_5030707979" evidence="1">
    <location>
        <begin position="18"/>
        <end position="472"/>
    </location>
</feature>
<accession>A0A7W3U1I6</accession>
<feature type="signal peptide" evidence="1">
    <location>
        <begin position="1"/>
        <end position="17"/>
    </location>
</feature>
<dbReference type="SMART" id="SM00671">
    <property type="entry name" value="SEL1"/>
    <property type="match status" value="2"/>
</dbReference>
<dbReference type="InterPro" id="IPR006597">
    <property type="entry name" value="Sel1-like"/>
</dbReference>
<comment type="caution">
    <text evidence="2">The sequence shown here is derived from an EMBL/GenBank/DDBJ whole genome shotgun (WGS) entry which is preliminary data.</text>
</comment>
<reference evidence="2 3" key="1">
    <citation type="submission" date="2020-07" db="EMBL/GenBank/DDBJ databases">
        <authorList>
            <person name="Xu S."/>
            <person name="Li A."/>
        </authorList>
    </citation>
    <scope>NUCLEOTIDE SEQUENCE [LARGE SCALE GENOMIC DNA]</scope>
    <source>
        <strain evidence="2 3">SG-8</strain>
    </source>
</reference>
<dbReference type="SUPFAM" id="SSF81901">
    <property type="entry name" value="HCP-like"/>
    <property type="match status" value="1"/>
</dbReference>
<dbReference type="EMBL" id="JACHTE010000001">
    <property type="protein sequence ID" value="MBB1087184.1"/>
    <property type="molecule type" value="Genomic_DNA"/>
</dbReference>
<dbReference type="AlphaFoldDB" id="A0A7W3U1I6"/>
<keyword evidence="1" id="KW-0732">Signal</keyword>
<name>A0A7W3U1I6_9GAMM</name>
<dbReference type="RefSeq" id="WP_182667963.1">
    <property type="nucleotide sequence ID" value="NZ_JACHTE010000001.1"/>
</dbReference>
<dbReference type="Gene3D" id="1.25.40.10">
    <property type="entry name" value="Tetratricopeptide repeat domain"/>
    <property type="match status" value="1"/>
</dbReference>